<dbReference type="PANTHER" id="PTHR14464:SF4">
    <property type="entry name" value="EXONUCLEASE V"/>
    <property type="match status" value="1"/>
</dbReference>
<evidence type="ECO:0000313" key="2">
    <source>
        <dbReference type="EMBL" id="KAH0782196.1"/>
    </source>
</evidence>
<proteinExistence type="inferred from homology"/>
<dbReference type="Proteomes" id="UP000826656">
    <property type="component" value="Unassembled WGS sequence"/>
</dbReference>
<sequence length="393" mass="44088">MEYTLLCGKQEKTKAMKAGRRSLHEALEEEVIKKVKVRVDSAEDVWAFMLLNFIVGANQLLFDGLTRELPLAYKHLWDSLVADNFPSGQFFEFFSLNPNHILSAQVRESTADVKSPESTILQVIPSIRSGSFADTGPCRFMEDEHIRIDDLSAHLGSLMKFPKPSAFYGVTASYLHVLFALCIFKGRACLTFSFIDTNFPETSEVDAFLGGVESSLRKGFLLSDLALAKDCNISSSSGTTALTALVLGSKMVMVYSHAQLVVLNCPTTQVHVETAEQYFAVTERQLTCLKTRLNYPSERRRVEGGFIDDGYLNVTLVRQGLRRHDDPEQCANDLVIEALWLNTFDNLTVIIVCFTSPDHQELSPMRQRRLRSCSFSAEALYSLQSWLDNKGSH</sequence>
<comment type="similarity">
    <text evidence="1">Belongs to the EXO5 family.</text>
</comment>
<gene>
    <name evidence="2" type="ORF">KY290_001794</name>
</gene>
<dbReference type="InterPro" id="IPR019190">
    <property type="entry name" value="EXOV"/>
</dbReference>
<dbReference type="PANTHER" id="PTHR14464">
    <property type="entry name" value="EXONUCLEASE V"/>
    <property type="match status" value="1"/>
</dbReference>
<dbReference type="SUPFAM" id="SSF81606">
    <property type="entry name" value="PP2C-like"/>
    <property type="match status" value="1"/>
</dbReference>
<name>A0ABQ7WN71_SOLTU</name>
<protein>
    <submittedName>
        <fullName evidence="2">Uncharacterized protein</fullName>
    </submittedName>
</protein>
<accession>A0ABQ7WN71</accession>
<reference evidence="2 3" key="1">
    <citation type="journal article" date="2021" name="bioRxiv">
        <title>Chromosome-scale and haplotype-resolved genome assembly of a tetraploid potato cultivar.</title>
        <authorList>
            <person name="Sun H."/>
            <person name="Jiao W.-B."/>
            <person name="Krause K."/>
            <person name="Campoy J.A."/>
            <person name="Goel M."/>
            <person name="Folz-Donahue K."/>
            <person name="Kukat C."/>
            <person name="Huettel B."/>
            <person name="Schneeberger K."/>
        </authorList>
    </citation>
    <scope>NUCLEOTIDE SEQUENCE [LARGE SCALE GENOMIC DNA]</scope>
    <source>
        <strain evidence="2">SolTubOtavaFocal</strain>
        <tissue evidence="2">Leaves</tissue>
    </source>
</reference>
<evidence type="ECO:0000313" key="3">
    <source>
        <dbReference type="Proteomes" id="UP000826656"/>
    </source>
</evidence>
<evidence type="ECO:0000256" key="1">
    <source>
        <dbReference type="ARBA" id="ARBA00009797"/>
    </source>
</evidence>
<dbReference type="Pfam" id="PF09810">
    <property type="entry name" value="Exo5"/>
    <property type="match status" value="1"/>
</dbReference>
<comment type="caution">
    <text evidence="2">The sequence shown here is derived from an EMBL/GenBank/DDBJ whole genome shotgun (WGS) entry which is preliminary data.</text>
</comment>
<keyword evidence="3" id="KW-1185">Reference proteome</keyword>
<dbReference type="InterPro" id="IPR036457">
    <property type="entry name" value="PPM-type-like_dom_sf"/>
</dbReference>
<dbReference type="EMBL" id="JAIVGD010000001">
    <property type="protein sequence ID" value="KAH0782196.1"/>
    <property type="molecule type" value="Genomic_DNA"/>
</dbReference>
<organism evidence="2 3">
    <name type="scientific">Solanum tuberosum</name>
    <name type="common">Potato</name>
    <dbReference type="NCBI Taxonomy" id="4113"/>
    <lineage>
        <taxon>Eukaryota</taxon>
        <taxon>Viridiplantae</taxon>
        <taxon>Streptophyta</taxon>
        <taxon>Embryophyta</taxon>
        <taxon>Tracheophyta</taxon>
        <taxon>Spermatophyta</taxon>
        <taxon>Magnoliopsida</taxon>
        <taxon>eudicotyledons</taxon>
        <taxon>Gunneridae</taxon>
        <taxon>Pentapetalae</taxon>
        <taxon>asterids</taxon>
        <taxon>lamiids</taxon>
        <taxon>Solanales</taxon>
        <taxon>Solanaceae</taxon>
        <taxon>Solanoideae</taxon>
        <taxon>Solaneae</taxon>
        <taxon>Solanum</taxon>
    </lineage>
</organism>